<feature type="transmembrane region" description="Helical" evidence="1">
    <location>
        <begin position="87"/>
        <end position="108"/>
    </location>
</feature>
<evidence type="ECO:0000256" key="1">
    <source>
        <dbReference type="SAM" id="Phobius"/>
    </source>
</evidence>
<keyword evidence="1" id="KW-1133">Transmembrane helix</keyword>
<proteinExistence type="predicted"/>
<evidence type="ECO:0000313" key="2">
    <source>
        <dbReference type="EMBL" id="SNT14107.1"/>
    </source>
</evidence>
<name>A0A239K6Y2_9PSED</name>
<dbReference type="AlphaFoldDB" id="A0A239K6Y2"/>
<feature type="transmembrane region" description="Helical" evidence="1">
    <location>
        <begin position="58"/>
        <end position="75"/>
    </location>
</feature>
<feature type="transmembrane region" description="Helical" evidence="1">
    <location>
        <begin position="32"/>
        <end position="51"/>
    </location>
</feature>
<keyword evidence="1" id="KW-0812">Transmembrane</keyword>
<dbReference type="OrthoDB" id="8778055at2"/>
<dbReference type="STRING" id="1215104.GCA_000730585_02330"/>
<sequence length="153" mass="17123">MIQIDRADTVGFFLISSIVPLIILIYGDYLYIGMWYYLAIPLAAWLIAIWLGPRTGFLSGLAIALALEYILFLQFNWRAEHQEGMVGIVHFFSLPGAVLGMVFCAYLLKRISTRSWLVVLLLSCVSVLVGFTLAQALFYLFSYAVVAVMKLAA</sequence>
<reference evidence="3" key="1">
    <citation type="submission" date="2017-06" db="EMBL/GenBank/DDBJ databases">
        <authorList>
            <person name="Varghese N."/>
            <person name="Submissions S."/>
        </authorList>
    </citation>
    <scope>NUCLEOTIDE SEQUENCE [LARGE SCALE GENOMIC DNA]</scope>
    <source>
        <strain evidence="3">DSM 22348</strain>
    </source>
</reference>
<feature type="transmembrane region" description="Helical" evidence="1">
    <location>
        <begin position="7"/>
        <end position="26"/>
    </location>
</feature>
<organism evidence="2 3">
    <name type="scientific">Pseudomonas japonica</name>
    <dbReference type="NCBI Taxonomy" id="256466"/>
    <lineage>
        <taxon>Bacteria</taxon>
        <taxon>Pseudomonadati</taxon>
        <taxon>Pseudomonadota</taxon>
        <taxon>Gammaproteobacteria</taxon>
        <taxon>Pseudomonadales</taxon>
        <taxon>Pseudomonadaceae</taxon>
        <taxon>Pseudomonas</taxon>
    </lineage>
</organism>
<keyword evidence="1" id="KW-0472">Membrane</keyword>
<dbReference type="EMBL" id="FZOL01000025">
    <property type="protein sequence ID" value="SNT14107.1"/>
    <property type="molecule type" value="Genomic_DNA"/>
</dbReference>
<feature type="transmembrane region" description="Helical" evidence="1">
    <location>
        <begin position="115"/>
        <end position="141"/>
    </location>
</feature>
<keyword evidence="3" id="KW-1185">Reference proteome</keyword>
<protein>
    <submittedName>
        <fullName evidence="2">Uncharacterized protein</fullName>
    </submittedName>
</protein>
<dbReference type="Proteomes" id="UP000198407">
    <property type="component" value="Unassembled WGS sequence"/>
</dbReference>
<evidence type="ECO:0000313" key="3">
    <source>
        <dbReference type="Proteomes" id="UP000198407"/>
    </source>
</evidence>
<gene>
    <name evidence="2" type="ORF">SAMN05444352_12590</name>
</gene>
<dbReference type="RefSeq" id="WP_042126058.1">
    <property type="nucleotide sequence ID" value="NZ_FZOL01000025.1"/>
</dbReference>
<accession>A0A239K6Y2</accession>